<accession>A0A6J4T7D9</accession>
<name>A0A6J4T7D9_9SPHN</name>
<dbReference type="AlphaFoldDB" id="A0A6J4T7D9"/>
<gene>
    <name evidence="2" type="ORF">AVDCRST_MAG62-814</name>
</gene>
<proteinExistence type="predicted"/>
<organism evidence="2">
    <name type="scientific">uncultured Sphingomonas sp</name>
    <dbReference type="NCBI Taxonomy" id="158754"/>
    <lineage>
        <taxon>Bacteria</taxon>
        <taxon>Pseudomonadati</taxon>
        <taxon>Pseudomonadota</taxon>
        <taxon>Alphaproteobacteria</taxon>
        <taxon>Sphingomonadales</taxon>
        <taxon>Sphingomonadaceae</taxon>
        <taxon>Sphingomonas</taxon>
        <taxon>environmental samples</taxon>
    </lineage>
</organism>
<protein>
    <submittedName>
        <fullName evidence="2">Uncharacterized protein</fullName>
    </submittedName>
</protein>
<sequence length="55" mass="5899">MSGGCARIGSSGRRGSQTPSMHSLTLKSVLLRYLSAMNRSWNGLNVKASLTACRE</sequence>
<feature type="region of interest" description="Disordered" evidence="1">
    <location>
        <begin position="1"/>
        <end position="21"/>
    </location>
</feature>
<reference evidence="2" key="1">
    <citation type="submission" date="2020-02" db="EMBL/GenBank/DDBJ databases">
        <authorList>
            <person name="Meier V. D."/>
        </authorList>
    </citation>
    <scope>NUCLEOTIDE SEQUENCE</scope>
    <source>
        <strain evidence="2">AVDCRST_MAG62</strain>
    </source>
</reference>
<evidence type="ECO:0000313" key="2">
    <source>
        <dbReference type="EMBL" id="CAA9515995.1"/>
    </source>
</evidence>
<evidence type="ECO:0000256" key="1">
    <source>
        <dbReference type="SAM" id="MobiDB-lite"/>
    </source>
</evidence>
<dbReference type="EMBL" id="CADCWB010000100">
    <property type="protein sequence ID" value="CAA9515995.1"/>
    <property type="molecule type" value="Genomic_DNA"/>
</dbReference>